<comment type="caution">
    <text evidence="1">The sequence shown here is derived from an EMBL/GenBank/DDBJ whole genome shotgun (WGS) entry which is preliminary data.</text>
</comment>
<accession>A0A3A3FJG8</accession>
<evidence type="ECO:0000313" key="2">
    <source>
        <dbReference type="Proteomes" id="UP000265955"/>
    </source>
</evidence>
<dbReference type="RefSeq" id="WP_119772705.1">
    <property type="nucleotide sequence ID" value="NZ_QYUO01000003.1"/>
</dbReference>
<gene>
    <name evidence="1" type="ORF">D3871_29495</name>
</gene>
<reference evidence="2" key="1">
    <citation type="submission" date="2018-09" db="EMBL/GenBank/DDBJ databases">
        <authorList>
            <person name="Zhu H."/>
        </authorList>
    </citation>
    <scope>NUCLEOTIDE SEQUENCE [LARGE SCALE GENOMIC DNA]</scope>
    <source>
        <strain evidence="2">K1R23-30</strain>
    </source>
</reference>
<dbReference type="Gene3D" id="2.60.120.10">
    <property type="entry name" value="Jelly Rolls"/>
    <property type="match status" value="1"/>
</dbReference>
<dbReference type="InterPro" id="IPR014710">
    <property type="entry name" value="RmlC-like_jellyroll"/>
</dbReference>
<dbReference type="InterPro" id="IPR011051">
    <property type="entry name" value="RmlC_Cupin_sf"/>
</dbReference>
<name>A0A3A3FJG8_9BURK</name>
<sequence>MHVMCFDQAPSYHADGHFRMSMRQLQGKQAGPSDIVWIGLSIIEPGGGTVVSAARVEKFYVVVEGALEVSAQIDDSPPTVAVLGVLDSCRIAPGETRRLHNRSDQLCKVMLVMPN</sequence>
<evidence type="ECO:0000313" key="1">
    <source>
        <dbReference type="EMBL" id="RJF92714.1"/>
    </source>
</evidence>
<proteinExistence type="predicted"/>
<dbReference type="Proteomes" id="UP000265955">
    <property type="component" value="Unassembled WGS sequence"/>
</dbReference>
<organism evidence="1 2">
    <name type="scientific">Noviherbaspirillum saxi</name>
    <dbReference type="NCBI Taxonomy" id="2320863"/>
    <lineage>
        <taxon>Bacteria</taxon>
        <taxon>Pseudomonadati</taxon>
        <taxon>Pseudomonadota</taxon>
        <taxon>Betaproteobacteria</taxon>
        <taxon>Burkholderiales</taxon>
        <taxon>Oxalobacteraceae</taxon>
        <taxon>Noviherbaspirillum</taxon>
    </lineage>
</organism>
<dbReference type="OrthoDB" id="2886949at2"/>
<protein>
    <submittedName>
        <fullName evidence="1">Cupin domain-containing protein</fullName>
    </submittedName>
</protein>
<dbReference type="SUPFAM" id="SSF51182">
    <property type="entry name" value="RmlC-like cupins"/>
    <property type="match status" value="1"/>
</dbReference>
<dbReference type="EMBL" id="QYUO01000003">
    <property type="protein sequence ID" value="RJF92714.1"/>
    <property type="molecule type" value="Genomic_DNA"/>
</dbReference>
<dbReference type="CDD" id="cd20299">
    <property type="entry name" value="cupin_YP766765-like"/>
    <property type="match status" value="1"/>
</dbReference>
<keyword evidence="2" id="KW-1185">Reference proteome</keyword>
<dbReference type="AlphaFoldDB" id="A0A3A3FJG8"/>